<reference evidence="1 2" key="1">
    <citation type="submission" date="2021-12" db="EMBL/GenBank/DDBJ databases">
        <title>Sinirhodobacter sp. WL0062 is a bacterium isolated from seawater.</title>
        <authorList>
            <person name="Wang L."/>
            <person name="He W."/>
            <person name="Zhang D.-F."/>
        </authorList>
    </citation>
    <scope>NUCLEOTIDE SEQUENCE [LARGE SCALE GENOMIC DNA]</scope>
    <source>
        <strain evidence="1 2">WL0062</strain>
    </source>
</reference>
<dbReference type="Proteomes" id="UP001521181">
    <property type="component" value="Unassembled WGS sequence"/>
</dbReference>
<sequence>MQTDQEAIAETASAILRIGDAEIPAHIEKLRATKGLSPLIHDLNCAILGCDGAARDTARAALNHLGFI</sequence>
<dbReference type="EMBL" id="JAJUOS010000001">
    <property type="protein sequence ID" value="MCE5971941.1"/>
    <property type="molecule type" value="Genomic_DNA"/>
</dbReference>
<organism evidence="1 2">
    <name type="scientific">Rhodobacter flavimaris</name>
    <dbReference type="NCBI Taxonomy" id="2907145"/>
    <lineage>
        <taxon>Bacteria</taxon>
        <taxon>Pseudomonadati</taxon>
        <taxon>Pseudomonadota</taxon>
        <taxon>Alphaproteobacteria</taxon>
        <taxon>Rhodobacterales</taxon>
        <taxon>Rhodobacter group</taxon>
        <taxon>Rhodobacter</taxon>
    </lineage>
</organism>
<evidence type="ECO:0000313" key="1">
    <source>
        <dbReference type="EMBL" id="MCE5971941.1"/>
    </source>
</evidence>
<evidence type="ECO:0000313" key="2">
    <source>
        <dbReference type="Proteomes" id="UP001521181"/>
    </source>
</evidence>
<dbReference type="RefSeq" id="WP_233674971.1">
    <property type="nucleotide sequence ID" value="NZ_JAJUOS010000001.1"/>
</dbReference>
<protein>
    <submittedName>
        <fullName evidence="1">Uncharacterized protein</fullName>
    </submittedName>
</protein>
<gene>
    <name evidence="1" type="ORF">LZA78_00360</name>
</gene>
<accession>A0ABS8YPV5</accession>
<proteinExistence type="predicted"/>
<name>A0ABS8YPV5_9RHOB</name>
<comment type="caution">
    <text evidence="1">The sequence shown here is derived from an EMBL/GenBank/DDBJ whole genome shotgun (WGS) entry which is preliminary data.</text>
</comment>
<keyword evidence="2" id="KW-1185">Reference proteome</keyword>